<dbReference type="Gene3D" id="2.40.160.10">
    <property type="entry name" value="Porin"/>
    <property type="match status" value="1"/>
</dbReference>
<dbReference type="PROSITE" id="PS51257">
    <property type="entry name" value="PROKAR_LIPOPROTEIN"/>
    <property type="match status" value="1"/>
</dbReference>
<dbReference type="EMBL" id="UINC01009223">
    <property type="protein sequence ID" value="SVA41382.1"/>
    <property type="molecule type" value="Genomic_DNA"/>
</dbReference>
<dbReference type="AlphaFoldDB" id="A0A381VM75"/>
<gene>
    <name evidence="1" type="ORF">METZ01_LOCUS94236</name>
</gene>
<name>A0A381VM75_9ZZZZ</name>
<protein>
    <recommendedName>
        <fullName evidence="2">Porin domain-containing protein</fullName>
    </recommendedName>
</protein>
<dbReference type="SUPFAM" id="SSF56935">
    <property type="entry name" value="Porins"/>
    <property type="match status" value="1"/>
</dbReference>
<evidence type="ECO:0008006" key="2">
    <source>
        <dbReference type="Google" id="ProtNLM"/>
    </source>
</evidence>
<accession>A0A381VM75</accession>
<dbReference type="InterPro" id="IPR010870">
    <property type="entry name" value="Porin_O/P"/>
</dbReference>
<organism evidence="1">
    <name type="scientific">marine metagenome</name>
    <dbReference type="NCBI Taxonomy" id="408172"/>
    <lineage>
        <taxon>unclassified sequences</taxon>
        <taxon>metagenomes</taxon>
        <taxon>ecological metagenomes</taxon>
    </lineage>
</organism>
<sequence length="386" mass="41192">MIRFLSGVLLVVMGSCAWAGGTIEFGDGKSITVGAGLRAAYTSVEDASPSGDDDSSDFSLQSMRLYVNGQIHEKVKFTFNTECQGCVFGQDSDDPTGAGGDIDVLDAIVQFELSDSFNIWLGRMLTPADRIELNGPYYGLSWNQYTVPLLPSDQLGDAGLLGRDDGITVWGNLDKFQYAVGLFDGVNGGPNQDDNILFAGRVAYNFLDMEQNPAYYTSSTYFGGGGDIFTVGLSYQSQSDGTGTATEAGDFEATILDVLFEKSLGNGGAVTLEGEYKMFEAELSAAARADPSCFCLFDGDSYFVTAAYLFPLGSGPGQFQPYVRFTSNEPDFIGMDDSDLTEVGVNYVINGHNLRFNLNVTSGDANLTGTPGADVDGISLGVQIQI</sequence>
<reference evidence="1" key="1">
    <citation type="submission" date="2018-05" db="EMBL/GenBank/DDBJ databases">
        <authorList>
            <person name="Lanie J.A."/>
            <person name="Ng W.-L."/>
            <person name="Kazmierczak K.M."/>
            <person name="Andrzejewski T.M."/>
            <person name="Davidsen T.M."/>
            <person name="Wayne K.J."/>
            <person name="Tettelin H."/>
            <person name="Glass J.I."/>
            <person name="Rusch D."/>
            <person name="Podicherti R."/>
            <person name="Tsui H.-C.T."/>
            <person name="Winkler M.E."/>
        </authorList>
    </citation>
    <scope>NUCLEOTIDE SEQUENCE</scope>
</reference>
<dbReference type="InterPro" id="IPR023614">
    <property type="entry name" value="Porin_dom_sf"/>
</dbReference>
<proteinExistence type="predicted"/>
<dbReference type="Pfam" id="PF07396">
    <property type="entry name" value="Porin_O_P"/>
    <property type="match status" value="1"/>
</dbReference>
<evidence type="ECO:0000313" key="1">
    <source>
        <dbReference type="EMBL" id="SVA41382.1"/>
    </source>
</evidence>